<evidence type="ECO:0000313" key="2">
    <source>
        <dbReference type="EMBL" id="MBC5663742.1"/>
    </source>
</evidence>
<keyword evidence="3" id="KW-1185">Reference proteome</keyword>
<keyword evidence="1" id="KW-1133">Transmembrane helix</keyword>
<accession>A0ABR7EQY5</accession>
<dbReference type="RefSeq" id="WP_186855199.1">
    <property type="nucleotide sequence ID" value="NZ_JACOOY010000001.1"/>
</dbReference>
<evidence type="ECO:0000313" key="3">
    <source>
        <dbReference type="Proteomes" id="UP000647235"/>
    </source>
</evidence>
<reference evidence="2 3" key="1">
    <citation type="submission" date="2020-08" db="EMBL/GenBank/DDBJ databases">
        <title>Genome public.</title>
        <authorList>
            <person name="Liu C."/>
            <person name="Sun Q."/>
        </authorList>
    </citation>
    <scope>NUCLEOTIDE SEQUENCE [LARGE SCALE GENOMIC DNA]</scope>
    <source>
        <strain evidence="2 3">NSJ-36</strain>
    </source>
</reference>
<keyword evidence="1" id="KW-0812">Transmembrane</keyword>
<protein>
    <submittedName>
        <fullName evidence="2">Stage II sporulation protein M</fullName>
    </submittedName>
</protein>
<feature type="transmembrane region" description="Helical" evidence="1">
    <location>
        <begin position="123"/>
        <end position="141"/>
    </location>
</feature>
<feature type="transmembrane region" description="Helical" evidence="1">
    <location>
        <begin position="7"/>
        <end position="27"/>
    </location>
</feature>
<feature type="transmembrane region" description="Helical" evidence="1">
    <location>
        <begin position="153"/>
        <end position="175"/>
    </location>
</feature>
<feature type="transmembrane region" description="Helical" evidence="1">
    <location>
        <begin position="55"/>
        <end position="74"/>
    </location>
</feature>
<proteinExistence type="predicted"/>
<name>A0ABR7EQY5_9FIRM</name>
<feature type="transmembrane region" description="Helical" evidence="1">
    <location>
        <begin position="86"/>
        <end position="117"/>
    </location>
</feature>
<organism evidence="2 3">
    <name type="scientific">Dorea hominis</name>
    <dbReference type="NCBI Taxonomy" id="2763040"/>
    <lineage>
        <taxon>Bacteria</taxon>
        <taxon>Bacillati</taxon>
        <taxon>Bacillota</taxon>
        <taxon>Clostridia</taxon>
        <taxon>Lachnospirales</taxon>
        <taxon>Lachnospiraceae</taxon>
        <taxon>Dorea</taxon>
    </lineage>
</organism>
<evidence type="ECO:0000256" key="1">
    <source>
        <dbReference type="SAM" id="Phobius"/>
    </source>
</evidence>
<keyword evidence="1" id="KW-0472">Membrane</keyword>
<dbReference type="Proteomes" id="UP000647235">
    <property type="component" value="Unassembled WGS sequence"/>
</dbReference>
<dbReference type="EMBL" id="JACOOY010000001">
    <property type="protein sequence ID" value="MBC5663742.1"/>
    <property type="molecule type" value="Genomic_DNA"/>
</dbReference>
<comment type="caution">
    <text evidence="2">The sequence shown here is derived from an EMBL/GenBank/DDBJ whole genome shotgun (WGS) entry which is preliminary data.</text>
</comment>
<gene>
    <name evidence="2" type="ORF">H8S07_00365</name>
</gene>
<sequence>MREYTKIWVAVYAAGVMAGILYANLIAQESIMQMGIFAENHLTESVKVCVPGLEYIWYIVRMRLLPLCILTLAGATRWKKASAVLFFLWTGFLAGVLFCAAVLQLGIKGIFICVLALLPHMPFYVAAYMAILIYLLNYPVVNRWNINKTTGVLILFAIGIFLECYVSPAVLRFALNL</sequence>